<dbReference type="EMBL" id="JAMQBK010000073">
    <property type="protein sequence ID" value="MCM2373912.1"/>
    <property type="molecule type" value="Genomic_DNA"/>
</dbReference>
<protein>
    <submittedName>
        <fullName evidence="2">Uncharacterized protein</fullName>
    </submittedName>
</protein>
<accession>A0ABT0UAC4</accession>
<evidence type="ECO:0000313" key="3">
    <source>
        <dbReference type="Proteomes" id="UP001202961"/>
    </source>
</evidence>
<gene>
    <name evidence="2" type="ORF">NB063_25125</name>
</gene>
<dbReference type="RefSeq" id="WP_250931790.1">
    <property type="nucleotide sequence ID" value="NZ_JAMQBK010000073.1"/>
</dbReference>
<sequence length="161" mass="18738">MFRIEVKSKKPVARALAKEYRAASTKTWGEVGREDFHKSKMPNRFTPEHAKKAGYTPRQGERMTRQNKLYPRSYTGRKERKFGHRNPLEYSGESKRNAKATAVIVSDSSGVRVKYPGLRKLNLRHANSNINMAEEFRIITPRENRELGEAYDTRFTRNFTT</sequence>
<comment type="caution">
    <text evidence="2">The sequence shown here is derived from an EMBL/GenBank/DDBJ whole genome shotgun (WGS) entry which is preliminary data.</text>
</comment>
<name>A0ABT0UAC4_9BACT</name>
<feature type="region of interest" description="Disordered" evidence="1">
    <location>
        <begin position="33"/>
        <end position="97"/>
    </location>
</feature>
<evidence type="ECO:0000313" key="2">
    <source>
        <dbReference type="EMBL" id="MCM2373912.1"/>
    </source>
</evidence>
<reference evidence="2 3" key="1">
    <citation type="journal article" date="2022" name="Syst. Appl. Microbiol.">
        <title>Rhodopirellula aestuarii sp. nov., a novel member of the genus Rhodopirellula isolated from brackish sediments collected in the Tagus River estuary, Portugal.</title>
        <authorList>
            <person name="Vitorino I.R."/>
            <person name="Klimek D."/>
            <person name="Calusinska M."/>
            <person name="Lobo-da-Cunha A."/>
            <person name="Vasconcelos V."/>
            <person name="Lage O.M."/>
        </authorList>
    </citation>
    <scope>NUCLEOTIDE SEQUENCE [LARGE SCALE GENOMIC DNA]</scope>
    <source>
        <strain evidence="2 3">ICT_H3.1</strain>
    </source>
</reference>
<evidence type="ECO:0000256" key="1">
    <source>
        <dbReference type="SAM" id="MobiDB-lite"/>
    </source>
</evidence>
<dbReference type="Proteomes" id="UP001202961">
    <property type="component" value="Unassembled WGS sequence"/>
</dbReference>
<keyword evidence="3" id="KW-1185">Reference proteome</keyword>
<organism evidence="2 3">
    <name type="scientific">Aporhodopirellula aestuarii</name>
    <dbReference type="NCBI Taxonomy" id="2950107"/>
    <lineage>
        <taxon>Bacteria</taxon>
        <taxon>Pseudomonadati</taxon>
        <taxon>Planctomycetota</taxon>
        <taxon>Planctomycetia</taxon>
        <taxon>Pirellulales</taxon>
        <taxon>Pirellulaceae</taxon>
        <taxon>Aporhodopirellula</taxon>
    </lineage>
</organism>
<proteinExistence type="predicted"/>